<keyword evidence="1" id="KW-0346">Stress response</keyword>
<dbReference type="Gene3D" id="2.60.40.790">
    <property type="match status" value="1"/>
</dbReference>
<reference evidence="5" key="1">
    <citation type="submission" date="2021-01" db="EMBL/GenBank/DDBJ databases">
        <authorList>
            <person name="Corre E."/>
            <person name="Pelletier E."/>
            <person name="Niang G."/>
            <person name="Scheremetjew M."/>
            <person name="Finn R."/>
            <person name="Kale V."/>
            <person name="Holt S."/>
            <person name="Cochrane G."/>
            <person name="Meng A."/>
            <person name="Brown T."/>
            <person name="Cohen L."/>
        </authorList>
    </citation>
    <scope>NUCLEOTIDE SEQUENCE</scope>
    <source>
        <strain evidence="5">CCAP 955/1</strain>
    </source>
</reference>
<feature type="domain" description="SHSP" evidence="4">
    <location>
        <begin position="50"/>
        <end position="166"/>
    </location>
</feature>
<dbReference type="AlphaFoldDB" id="A0A7S3M7K5"/>
<name>A0A7S3M7K5_9STRA</name>
<dbReference type="PROSITE" id="PS01031">
    <property type="entry name" value="SHSP"/>
    <property type="match status" value="1"/>
</dbReference>
<dbReference type="CDD" id="cd06464">
    <property type="entry name" value="ACD_sHsps-like"/>
    <property type="match status" value="1"/>
</dbReference>
<dbReference type="InterPro" id="IPR002068">
    <property type="entry name" value="A-crystallin/Hsp20_dom"/>
</dbReference>
<evidence type="ECO:0000256" key="1">
    <source>
        <dbReference type="ARBA" id="ARBA00023016"/>
    </source>
</evidence>
<protein>
    <recommendedName>
        <fullName evidence="4">SHSP domain-containing protein</fullName>
    </recommendedName>
</protein>
<proteinExistence type="inferred from homology"/>
<dbReference type="EMBL" id="HBIC01030159">
    <property type="protein sequence ID" value="CAE0286415.1"/>
    <property type="molecule type" value="Transcribed_RNA"/>
</dbReference>
<dbReference type="InterPro" id="IPR008978">
    <property type="entry name" value="HSP20-like_chaperone"/>
</dbReference>
<dbReference type="Pfam" id="PF00011">
    <property type="entry name" value="HSP20"/>
    <property type="match status" value="1"/>
</dbReference>
<dbReference type="SUPFAM" id="SSF49764">
    <property type="entry name" value="HSP20-like chaperones"/>
    <property type="match status" value="1"/>
</dbReference>
<evidence type="ECO:0000313" key="5">
    <source>
        <dbReference type="EMBL" id="CAE0286415.1"/>
    </source>
</evidence>
<evidence type="ECO:0000256" key="3">
    <source>
        <dbReference type="RuleBase" id="RU003616"/>
    </source>
</evidence>
<comment type="similarity">
    <text evidence="2 3">Belongs to the small heat shock protein (HSP20) family.</text>
</comment>
<sequence>MSLTTHSHKNSRAVEPFLRDPFGFDSWQVSDPFRDQFFANHKSVFGNSLDLTKPFAPLLTSDIIETDSEFKVLADLPGVSAEDLDLSIEGNTLVMKAERKHTHETNTDKYHSLERSYGTVQRSIRLPKTADMANANTKFKDGVLTITFPKLAQLPPAATKLQINSD</sequence>
<dbReference type="PANTHER" id="PTHR11527">
    <property type="entry name" value="HEAT-SHOCK PROTEIN 20 FAMILY MEMBER"/>
    <property type="match status" value="1"/>
</dbReference>
<evidence type="ECO:0000256" key="2">
    <source>
        <dbReference type="PROSITE-ProRule" id="PRU00285"/>
    </source>
</evidence>
<gene>
    <name evidence="5" type="ORF">SELO1098_LOCUS15256</name>
</gene>
<dbReference type="InterPro" id="IPR031107">
    <property type="entry name" value="Small_HSP"/>
</dbReference>
<organism evidence="5">
    <name type="scientific">Spumella elongata</name>
    <dbReference type="NCBI Taxonomy" id="89044"/>
    <lineage>
        <taxon>Eukaryota</taxon>
        <taxon>Sar</taxon>
        <taxon>Stramenopiles</taxon>
        <taxon>Ochrophyta</taxon>
        <taxon>Chrysophyceae</taxon>
        <taxon>Chromulinales</taxon>
        <taxon>Chromulinaceae</taxon>
        <taxon>Spumella</taxon>
    </lineage>
</organism>
<accession>A0A7S3M7K5</accession>
<evidence type="ECO:0000259" key="4">
    <source>
        <dbReference type="PROSITE" id="PS01031"/>
    </source>
</evidence>